<organism evidence="2 3">
    <name type="scientific">Erythrobacter ramosus</name>
    <dbReference type="NCBI Taxonomy" id="35811"/>
    <lineage>
        <taxon>Bacteria</taxon>
        <taxon>Pseudomonadati</taxon>
        <taxon>Pseudomonadota</taxon>
        <taxon>Alphaproteobacteria</taxon>
        <taxon>Sphingomonadales</taxon>
        <taxon>Erythrobacteraceae</taxon>
        <taxon>Erythrobacter/Porphyrobacter group</taxon>
        <taxon>Erythrobacter</taxon>
    </lineage>
</organism>
<dbReference type="Proteomes" id="UP000548685">
    <property type="component" value="Unassembled WGS sequence"/>
</dbReference>
<dbReference type="EMBL" id="WTYB01000003">
    <property type="protein sequence ID" value="MXP39515.1"/>
    <property type="molecule type" value="Genomic_DNA"/>
</dbReference>
<name>A0A6I4UQF8_9SPHN</name>
<accession>A0A6I4UQF8</accession>
<reference evidence="2 3" key="1">
    <citation type="submission" date="2019-12" db="EMBL/GenBank/DDBJ databases">
        <title>Genomic-based taxomic classification of the family Erythrobacteraceae.</title>
        <authorList>
            <person name="Xu L."/>
        </authorList>
    </citation>
    <scope>NUCLEOTIDE SEQUENCE [LARGE SCALE GENOMIC DNA]</scope>
    <source>
        <strain evidence="2 3">JCM 10282</strain>
    </source>
</reference>
<protein>
    <submittedName>
        <fullName evidence="2">Uncharacterized protein</fullName>
    </submittedName>
</protein>
<dbReference type="EMBL" id="JACICE010000003">
    <property type="protein sequence ID" value="MBB3776657.1"/>
    <property type="molecule type" value="Genomic_DNA"/>
</dbReference>
<dbReference type="OrthoDB" id="6636761at2"/>
<reference evidence="1 4" key="2">
    <citation type="submission" date="2020-08" db="EMBL/GenBank/DDBJ databases">
        <title>Genomic Encyclopedia of Type Strains, Phase IV (KMG-IV): sequencing the most valuable type-strain genomes for metagenomic binning, comparative biology and taxonomic classification.</title>
        <authorList>
            <person name="Goeker M."/>
        </authorList>
    </citation>
    <scope>NUCLEOTIDE SEQUENCE [LARGE SCALE GENOMIC DNA]</scope>
    <source>
        <strain evidence="1 4">DSM 8510</strain>
    </source>
</reference>
<dbReference type="AlphaFoldDB" id="A0A6I4UQF8"/>
<dbReference type="Proteomes" id="UP000430021">
    <property type="component" value="Unassembled WGS sequence"/>
</dbReference>
<comment type="caution">
    <text evidence="2">The sequence shown here is derived from an EMBL/GenBank/DDBJ whole genome shotgun (WGS) entry which is preliminary data.</text>
</comment>
<sequence length="170" mass="18842">MNKATLTLTIADIEALSLVAREELQQLFFGALEQGVSSAFGVRSEPAEAISEFLEGPADLTVAMCRRLIAHPIHDKSLAILRTIAQNETPRFRMADILAAAPDAKEPNDLRGAWAGLSRRTRTILSNDEAEFVWWEGELIYDDAHKYVDRVGRVSVITHQSLRTALGIRS</sequence>
<keyword evidence="4" id="KW-1185">Reference proteome</keyword>
<evidence type="ECO:0000313" key="2">
    <source>
        <dbReference type="EMBL" id="MXP39515.1"/>
    </source>
</evidence>
<evidence type="ECO:0000313" key="4">
    <source>
        <dbReference type="Proteomes" id="UP000548685"/>
    </source>
</evidence>
<proteinExistence type="predicted"/>
<evidence type="ECO:0000313" key="3">
    <source>
        <dbReference type="Proteomes" id="UP000430021"/>
    </source>
</evidence>
<evidence type="ECO:0000313" key="1">
    <source>
        <dbReference type="EMBL" id="MBB3776657.1"/>
    </source>
</evidence>
<dbReference type="RefSeq" id="WP_160761675.1">
    <property type="nucleotide sequence ID" value="NZ_BAAADZ010000011.1"/>
</dbReference>
<gene>
    <name evidence="1" type="ORF">FHS52_002649</name>
    <name evidence="2" type="ORF">GRI59_12970</name>
</gene>